<dbReference type="GO" id="GO:0097589">
    <property type="term" value="C:archaeal-type flagellum"/>
    <property type="evidence" value="ECO:0007669"/>
    <property type="project" value="UniProtKB-SubCell"/>
</dbReference>
<evidence type="ECO:0000256" key="5">
    <source>
        <dbReference type="RuleBase" id="RU361282"/>
    </source>
</evidence>
<dbReference type="PANTHER" id="PTHR35903:SF1">
    <property type="entry name" value="FLAGELLIN B1"/>
    <property type="match status" value="1"/>
</dbReference>
<evidence type="ECO:0000256" key="4">
    <source>
        <dbReference type="ARBA" id="ARBA00022440"/>
    </source>
</evidence>
<dbReference type="AlphaFoldDB" id="Q9UYL2"/>
<comment type="similarity">
    <text evidence="3 5">Belongs to the archaeal flagellin family.</text>
</comment>
<keyword evidence="6" id="KW-1133">Transmembrane helix</keyword>
<dbReference type="InterPro" id="IPR002774">
    <property type="entry name" value="Flagellin_arc-type"/>
</dbReference>
<dbReference type="InterPro" id="IPR013373">
    <property type="entry name" value="Flagellin/pilin_N_arc"/>
</dbReference>
<dbReference type="Pfam" id="PF01917">
    <property type="entry name" value="Flagellin_arch-type"/>
    <property type="match status" value="1"/>
</dbReference>
<dbReference type="Proteomes" id="UP000000810">
    <property type="component" value="Chromosome"/>
</dbReference>
<evidence type="ECO:0000256" key="6">
    <source>
        <dbReference type="SAM" id="Phobius"/>
    </source>
</evidence>
<evidence type="ECO:0000256" key="2">
    <source>
        <dbReference type="ARBA" id="ARBA00004618"/>
    </source>
</evidence>
<keyword evidence="7" id="KW-0966">Cell projection</keyword>
<name>Q9UYL2_PYRAB</name>
<keyword evidence="6" id="KW-0812">Transmembrane</keyword>
<evidence type="ECO:0000313" key="7">
    <source>
        <dbReference type="EMBL" id="CAB50400.1"/>
    </source>
</evidence>
<dbReference type="PIR" id="C75063">
    <property type="entry name" value="C75063"/>
</dbReference>
<reference evidence="7 8" key="1">
    <citation type="journal article" date="2003" name="Mol. Microbiol.">
        <title>An integrated analysis of the genome of the hyperthermophilic archaeon Pyrococcus abyssi.</title>
        <authorList>
            <person name="Cohen G."/>
            <person name="Barbe V."/>
            <person name="Flament D."/>
            <person name="Galperin M."/>
            <person name="Heilig R."/>
            <person name="Ripp R."/>
            <person name="Lecompte O."/>
            <person name="Prieur D."/>
            <person name="Poch O."/>
            <person name="Quellerou J."/>
            <person name="Thierry J.C."/>
            <person name="Van der Oost J."/>
            <person name="Weissenbach J."/>
            <person name="Zivanovic Y."/>
            <person name="Forterre P."/>
        </authorList>
    </citation>
    <scope>NUCLEOTIDE SEQUENCE [LARGE SCALE GENOMIC DNA]</scope>
    <source>
        <strain evidence="8">GE5 / Orsay</strain>
    </source>
</reference>
<evidence type="ECO:0000313" key="8">
    <source>
        <dbReference type="Proteomes" id="UP000000810"/>
    </source>
</evidence>
<dbReference type="eggNOG" id="arCOG01829">
    <property type="taxonomic scope" value="Archaea"/>
</dbReference>
<keyword evidence="8" id="KW-1185">Reference proteome</keyword>
<accession>Q9UYL2</accession>
<dbReference type="HOGENOM" id="CLU_1529283_0_0_2"/>
<comment type="subcellular location">
    <subcellularLocation>
        <location evidence="2 5">Archaeal flagellum</location>
    </subcellularLocation>
</comment>
<proteinExistence type="inferred from homology"/>
<feature type="transmembrane region" description="Helical" evidence="6">
    <location>
        <begin position="16"/>
        <end position="40"/>
    </location>
</feature>
<keyword evidence="7" id="KW-0969">Cilium</keyword>
<sequence>MKNLQGGAWQMARRGAIGIGTLIVFIAMVLVAAVAAAVLINTSGFLQTRASTVGKEQTRQVSTGFILKDAYVTGTNTINLLVTLPTGSYPVDISRTVIIVNGKQLTYGSTANTTNFSAKPLVGEINGDIVQPGSTILITFNMSEGWTVARGEIVPNVGSPTPFTVTKDLDSVPSS</sequence>
<keyword evidence="7" id="KW-0282">Flagellum</keyword>
<dbReference type="NCBIfam" id="TIGR02537">
    <property type="entry name" value="arch_flag_Nterm"/>
    <property type="match status" value="1"/>
</dbReference>
<dbReference type="PhylomeDB" id="Q9UYL2"/>
<dbReference type="STRING" id="272844.PAB1378"/>
<dbReference type="GO" id="GO:0005198">
    <property type="term" value="F:structural molecule activity"/>
    <property type="evidence" value="ECO:0007669"/>
    <property type="project" value="InterPro"/>
</dbReference>
<dbReference type="GO" id="GO:0097588">
    <property type="term" value="P:archaeal or bacterial-type flagellum-dependent cell motility"/>
    <property type="evidence" value="ECO:0007669"/>
    <property type="project" value="InterPro"/>
</dbReference>
<dbReference type="EMBL" id="AJ248287">
    <property type="protein sequence ID" value="CAB50400.1"/>
    <property type="molecule type" value="Genomic_DNA"/>
</dbReference>
<comment type="function">
    <text evidence="1 5">Flagellin is the subunit protein which polymerizes to form the filaments of archaeal flagella.</text>
</comment>
<evidence type="ECO:0000256" key="1">
    <source>
        <dbReference type="ARBA" id="ARBA00002236"/>
    </source>
</evidence>
<gene>
    <name evidence="7" type="ORF">PAB1378</name>
</gene>
<organism evidence="7 8">
    <name type="scientific">Pyrococcus abyssi (strain GE5 / Orsay)</name>
    <dbReference type="NCBI Taxonomy" id="272844"/>
    <lineage>
        <taxon>Archaea</taxon>
        <taxon>Methanobacteriati</taxon>
        <taxon>Methanobacteriota</taxon>
        <taxon>Thermococci</taxon>
        <taxon>Thermococcales</taxon>
        <taxon>Thermococcaceae</taxon>
        <taxon>Pyrococcus</taxon>
    </lineage>
</organism>
<keyword evidence="4 5" id="KW-0974">Archaeal flagellum</keyword>
<dbReference type="PANTHER" id="PTHR35903">
    <property type="entry name" value="FLAGELLIN B1"/>
    <property type="match status" value="1"/>
</dbReference>
<evidence type="ECO:0000256" key="3">
    <source>
        <dbReference type="ARBA" id="ARBA00010256"/>
    </source>
</evidence>
<dbReference type="PATRIC" id="fig|272844.11.peg.1593"/>
<dbReference type="KEGG" id="pab:PAB1378"/>
<protein>
    <recommendedName>
        <fullName evidence="5">Flagellin</fullName>
    </recommendedName>
</protein>
<keyword evidence="6" id="KW-0472">Membrane</keyword>